<feature type="domain" description="Purple acid phosphatase N-terminal" evidence="5">
    <location>
        <begin position="54"/>
        <end position="150"/>
    </location>
</feature>
<feature type="signal peptide" evidence="3">
    <location>
        <begin position="1"/>
        <end position="29"/>
    </location>
</feature>
<gene>
    <name evidence="6" type="ORF">Pla110_33840</name>
</gene>
<feature type="region of interest" description="Disordered" evidence="2">
    <location>
        <begin position="443"/>
        <end position="473"/>
    </location>
</feature>
<sequence length="473" mass="54056" precursor="true">MKSLSFRYLCATCLMTAALTNFGVPAVQAHDEDDHKHEPVLAADLEVWKPSAVPDRIVLSWKEAPATTQAVNWRTDTSVYRAYAEVAKATAGPIPEADSKRYNAKTSLLLTSLHPAHYHSVNFRELEPATKYAYRVGDGVNWSEWSHFTTASEENKPFTFVYFGDAQNDLKSHWSRIVREAFKDAPRAAFFLHAGDLINDAHNDANWGEWFYSGGFINRTTPVIAVPGNHEYFKEKGDDGEYKTYYLTKHWRPTFTFPEHGPSDLEESVFYIDYQGVRIVAMNSNERLDEQAEWLDKVLANNPNQWTILTFHHPIYSPKAGRDNPTLRAKWQPTIDKYKVDLVLQGHDHTYSRTKLMKAGDYEPTALAENQPSGEKGQKDETGTMYVVSVSGPKMYDLGRQPFMRRAAEDTQLYQIITVDGDKLKYEARTAIGEKYDGFTLQKREGKPNKLIEQVPDTPENRREPAEEEEKKE</sequence>
<dbReference type="GO" id="GO:0003993">
    <property type="term" value="F:acid phosphatase activity"/>
    <property type="evidence" value="ECO:0007669"/>
    <property type="project" value="InterPro"/>
</dbReference>
<dbReference type="PANTHER" id="PTHR22953">
    <property type="entry name" value="ACID PHOSPHATASE RELATED"/>
    <property type="match status" value="1"/>
</dbReference>
<evidence type="ECO:0000313" key="6">
    <source>
        <dbReference type="EMBL" id="QDU81640.1"/>
    </source>
</evidence>
<name>A0A518CR05_9PLAN</name>
<evidence type="ECO:0000256" key="3">
    <source>
        <dbReference type="SAM" id="SignalP"/>
    </source>
</evidence>
<dbReference type="InterPro" id="IPR015914">
    <property type="entry name" value="PAPs_N"/>
</dbReference>
<feature type="domain" description="Calcineurin-like phosphoesterase" evidence="4">
    <location>
        <begin position="175"/>
        <end position="351"/>
    </location>
</feature>
<evidence type="ECO:0000313" key="7">
    <source>
        <dbReference type="Proteomes" id="UP000317178"/>
    </source>
</evidence>
<dbReference type="Gene3D" id="3.60.21.10">
    <property type="match status" value="1"/>
</dbReference>
<keyword evidence="7" id="KW-1185">Reference proteome</keyword>
<dbReference type="EMBL" id="CP036281">
    <property type="protein sequence ID" value="QDU81640.1"/>
    <property type="molecule type" value="Genomic_DNA"/>
</dbReference>
<protein>
    <submittedName>
        <fullName evidence="6">Calcineurin-like phosphoesterase</fullName>
    </submittedName>
</protein>
<dbReference type="AlphaFoldDB" id="A0A518CR05"/>
<dbReference type="PANTHER" id="PTHR22953:SF153">
    <property type="entry name" value="PURPLE ACID PHOSPHATASE"/>
    <property type="match status" value="1"/>
</dbReference>
<keyword evidence="1 3" id="KW-0732">Signal</keyword>
<dbReference type="InterPro" id="IPR039331">
    <property type="entry name" value="PAPs-like"/>
</dbReference>
<dbReference type="KEGG" id="plon:Pla110_33840"/>
<feature type="chain" id="PRO_5022166561" evidence="3">
    <location>
        <begin position="30"/>
        <end position="473"/>
    </location>
</feature>
<dbReference type="SUPFAM" id="SSF49363">
    <property type="entry name" value="Purple acid phosphatase, N-terminal domain"/>
    <property type="match status" value="1"/>
</dbReference>
<dbReference type="Pfam" id="PF16656">
    <property type="entry name" value="Pur_ac_phosph_N"/>
    <property type="match status" value="1"/>
</dbReference>
<reference evidence="6 7" key="1">
    <citation type="submission" date="2019-02" db="EMBL/GenBank/DDBJ databases">
        <title>Deep-cultivation of Planctomycetes and their phenomic and genomic characterization uncovers novel biology.</title>
        <authorList>
            <person name="Wiegand S."/>
            <person name="Jogler M."/>
            <person name="Boedeker C."/>
            <person name="Pinto D."/>
            <person name="Vollmers J."/>
            <person name="Rivas-Marin E."/>
            <person name="Kohn T."/>
            <person name="Peeters S.H."/>
            <person name="Heuer A."/>
            <person name="Rast P."/>
            <person name="Oberbeckmann S."/>
            <person name="Bunk B."/>
            <person name="Jeske O."/>
            <person name="Meyerdierks A."/>
            <person name="Storesund J.E."/>
            <person name="Kallscheuer N."/>
            <person name="Luecker S."/>
            <person name="Lage O.M."/>
            <person name="Pohl T."/>
            <person name="Merkel B.J."/>
            <person name="Hornburger P."/>
            <person name="Mueller R.-W."/>
            <person name="Bruemmer F."/>
            <person name="Labrenz M."/>
            <person name="Spormann A.M."/>
            <person name="Op den Camp H."/>
            <person name="Overmann J."/>
            <person name="Amann R."/>
            <person name="Jetten M.S.M."/>
            <person name="Mascher T."/>
            <person name="Medema M.H."/>
            <person name="Devos D.P."/>
            <person name="Kaster A.-K."/>
            <person name="Ovreas L."/>
            <person name="Rohde M."/>
            <person name="Galperin M.Y."/>
            <person name="Jogler C."/>
        </authorList>
    </citation>
    <scope>NUCLEOTIDE SEQUENCE [LARGE SCALE GENOMIC DNA]</scope>
    <source>
        <strain evidence="6 7">Pla110</strain>
    </source>
</reference>
<dbReference type="InterPro" id="IPR029052">
    <property type="entry name" value="Metallo-depent_PP-like"/>
</dbReference>
<feature type="compositionally biased region" description="Basic and acidic residues" evidence="2">
    <location>
        <begin position="459"/>
        <end position="473"/>
    </location>
</feature>
<dbReference type="InterPro" id="IPR004843">
    <property type="entry name" value="Calcineurin-like_PHP"/>
</dbReference>
<dbReference type="RefSeq" id="WP_144997156.1">
    <property type="nucleotide sequence ID" value="NZ_CP036281.1"/>
</dbReference>
<dbReference type="SUPFAM" id="SSF56300">
    <property type="entry name" value="Metallo-dependent phosphatases"/>
    <property type="match status" value="1"/>
</dbReference>
<evidence type="ECO:0000259" key="5">
    <source>
        <dbReference type="Pfam" id="PF16656"/>
    </source>
</evidence>
<accession>A0A518CR05</accession>
<evidence type="ECO:0000259" key="4">
    <source>
        <dbReference type="Pfam" id="PF00149"/>
    </source>
</evidence>
<evidence type="ECO:0000256" key="1">
    <source>
        <dbReference type="ARBA" id="ARBA00022729"/>
    </source>
</evidence>
<dbReference type="Pfam" id="PF00149">
    <property type="entry name" value="Metallophos"/>
    <property type="match status" value="1"/>
</dbReference>
<dbReference type="Proteomes" id="UP000317178">
    <property type="component" value="Chromosome"/>
</dbReference>
<dbReference type="OrthoDB" id="9809781at2"/>
<evidence type="ECO:0000256" key="2">
    <source>
        <dbReference type="SAM" id="MobiDB-lite"/>
    </source>
</evidence>
<dbReference type="InterPro" id="IPR008963">
    <property type="entry name" value="Purple_acid_Pase-like_N"/>
</dbReference>
<dbReference type="Gene3D" id="2.60.40.380">
    <property type="entry name" value="Purple acid phosphatase-like, N-terminal"/>
    <property type="match status" value="1"/>
</dbReference>
<proteinExistence type="predicted"/>
<dbReference type="GO" id="GO:0046872">
    <property type="term" value="F:metal ion binding"/>
    <property type="evidence" value="ECO:0007669"/>
    <property type="project" value="InterPro"/>
</dbReference>
<organism evidence="6 7">
    <name type="scientific">Polystyrenella longa</name>
    <dbReference type="NCBI Taxonomy" id="2528007"/>
    <lineage>
        <taxon>Bacteria</taxon>
        <taxon>Pseudomonadati</taxon>
        <taxon>Planctomycetota</taxon>
        <taxon>Planctomycetia</taxon>
        <taxon>Planctomycetales</taxon>
        <taxon>Planctomycetaceae</taxon>
        <taxon>Polystyrenella</taxon>
    </lineage>
</organism>